<dbReference type="Pfam" id="PF01636">
    <property type="entry name" value="APH"/>
    <property type="match status" value="1"/>
</dbReference>
<dbReference type="InterPro" id="IPR002575">
    <property type="entry name" value="Aminoglycoside_PTrfase"/>
</dbReference>
<sequence length="374" mass="42531">MKKFDGQVECHRVERSDDKTPIPIVLLNETFAKFQDNCQHIEFGQNDCEFVAELCGDLSSPYDSKALFAKKARELLTDYLLDDNTSPTIRPATVDGSWSDGSYRIGETLLLNLTCRLQKGDDGGDPTMEGVAYYIKMLPKVIDLRYPCFLVDIFGLLMSAFGIVNSGDEEVICEPLIVSFPLLYLYDESMLVPLIRMCVSLKTAVKELTDECNKISGGRGRSVTCVSSAALKRLRFPDKDSVEVNGARTTFEYHEMIYRYVFKARHGDRNVIIKFSKRYGREVHEYCWKAGFAPELLFYDSLPNGWVFIVMEELPLISLCMAKDRAIVRGQLHKIKKALSNASFVHGDLRENNVMWDSVKNRVVLIDFDWSGKD</sequence>
<proteinExistence type="predicted"/>
<reference evidence="2" key="1">
    <citation type="submission" date="2023-08" db="EMBL/GenBank/DDBJ databases">
        <title>Reference Genome Resource for the Citrus Pathogen Phytophthora citrophthora.</title>
        <authorList>
            <person name="Moller H."/>
            <person name="Coetzee B."/>
            <person name="Rose L.J."/>
            <person name="Van Niekerk J.M."/>
        </authorList>
    </citation>
    <scope>NUCLEOTIDE SEQUENCE</scope>
    <source>
        <strain evidence="2">STE-U-9442</strain>
    </source>
</reference>
<evidence type="ECO:0000313" key="3">
    <source>
        <dbReference type="Proteomes" id="UP001259832"/>
    </source>
</evidence>
<dbReference type="EMBL" id="JASMQC010000039">
    <property type="protein sequence ID" value="KAK1930454.1"/>
    <property type="molecule type" value="Genomic_DNA"/>
</dbReference>
<dbReference type="Proteomes" id="UP001259832">
    <property type="component" value="Unassembled WGS sequence"/>
</dbReference>
<comment type="caution">
    <text evidence="2">The sequence shown here is derived from an EMBL/GenBank/DDBJ whole genome shotgun (WGS) entry which is preliminary data.</text>
</comment>
<evidence type="ECO:0000259" key="1">
    <source>
        <dbReference type="Pfam" id="PF01636"/>
    </source>
</evidence>
<keyword evidence="3" id="KW-1185">Reference proteome</keyword>
<dbReference type="AlphaFoldDB" id="A0AAD9G1W5"/>
<organism evidence="2 3">
    <name type="scientific">Phytophthora citrophthora</name>
    <dbReference type="NCBI Taxonomy" id="4793"/>
    <lineage>
        <taxon>Eukaryota</taxon>
        <taxon>Sar</taxon>
        <taxon>Stramenopiles</taxon>
        <taxon>Oomycota</taxon>
        <taxon>Peronosporomycetes</taxon>
        <taxon>Peronosporales</taxon>
        <taxon>Peronosporaceae</taxon>
        <taxon>Phytophthora</taxon>
    </lineage>
</organism>
<accession>A0AAD9G1W5</accession>
<dbReference type="SUPFAM" id="SSF56112">
    <property type="entry name" value="Protein kinase-like (PK-like)"/>
    <property type="match status" value="1"/>
</dbReference>
<dbReference type="InterPro" id="IPR011009">
    <property type="entry name" value="Kinase-like_dom_sf"/>
</dbReference>
<name>A0AAD9G1W5_9STRA</name>
<protein>
    <recommendedName>
        <fullName evidence="1">Aminoglycoside phosphotransferase domain-containing protein</fullName>
    </recommendedName>
</protein>
<gene>
    <name evidence="2" type="ORF">P3T76_014125</name>
</gene>
<evidence type="ECO:0000313" key="2">
    <source>
        <dbReference type="EMBL" id="KAK1930454.1"/>
    </source>
</evidence>
<dbReference type="Gene3D" id="1.10.510.10">
    <property type="entry name" value="Transferase(Phosphotransferase) domain 1"/>
    <property type="match status" value="1"/>
</dbReference>
<feature type="domain" description="Aminoglycoside phosphotransferase" evidence="1">
    <location>
        <begin position="339"/>
        <end position="369"/>
    </location>
</feature>